<comment type="subcellular location">
    <subcellularLocation>
        <location evidence="1">Membrane</location>
        <topology evidence="1">Multi-pass membrane protein</topology>
    </subcellularLocation>
</comment>
<keyword evidence="4 5" id="KW-0472">Membrane</keyword>
<evidence type="ECO:0000313" key="8">
    <source>
        <dbReference type="Proteomes" id="UP001309876"/>
    </source>
</evidence>
<dbReference type="GO" id="GO:0016020">
    <property type="term" value="C:membrane"/>
    <property type="evidence" value="ECO:0007669"/>
    <property type="project" value="UniProtKB-SubCell"/>
</dbReference>
<keyword evidence="3 5" id="KW-1133">Transmembrane helix</keyword>
<feature type="transmembrane region" description="Helical" evidence="5">
    <location>
        <begin position="186"/>
        <end position="206"/>
    </location>
</feature>
<evidence type="ECO:0000256" key="1">
    <source>
        <dbReference type="ARBA" id="ARBA00004141"/>
    </source>
</evidence>
<feature type="transmembrane region" description="Helical" evidence="5">
    <location>
        <begin position="155"/>
        <end position="180"/>
    </location>
</feature>
<keyword evidence="8" id="KW-1185">Reference proteome</keyword>
<name>A0AAN7YA33_9EURO</name>
<evidence type="ECO:0000256" key="3">
    <source>
        <dbReference type="ARBA" id="ARBA00022989"/>
    </source>
</evidence>
<dbReference type="EMBL" id="JAVRRJ010000005">
    <property type="protein sequence ID" value="KAK5084449.1"/>
    <property type="molecule type" value="Genomic_DNA"/>
</dbReference>
<dbReference type="Pfam" id="PF07690">
    <property type="entry name" value="MFS_1"/>
    <property type="match status" value="1"/>
</dbReference>
<dbReference type="Gene3D" id="1.20.1250.20">
    <property type="entry name" value="MFS general substrate transporter like domains"/>
    <property type="match status" value="1"/>
</dbReference>
<feature type="transmembrane region" description="Helical" evidence="5">
    <location>
        <begin position="31"/>
        <end position="52"/>
    </location>
</feature>
<proteinExistence type="predicted"/>
<reference evidence="7 8" key="1">
    <citation type="submission" date="2023-08" db="EMBL/GenBank/DDBJ databases">
        <title>Black Yeasts Isolated from many extreme environments.</title>
        <authorList>
            <person name="Coleine C."/>
            <person name="Stajich J.E."/>
            <person name="Selbmann L."/>
        </authorList>
    </citation>
    <scope>NUCLEOTIDE SEQUENCE [LARGE SCALE GENOMIC DNA]</scope>
    <source>
        <strain evidence="7 8">CCFEE 5910</strain>
    </source>
</reference>
<dbReference type="InterPro" id="IPR020846">
    <property type="entry name" value="MFS_dom"/>
</dbReference>
<dbReference type="PANTHER" id="PTHR23502:SF60">
    <property type="entry name" value="MAJOR FACILITATOR SUPERFAMILY (MFS) PROFILE DOMAIN-CONTAINING PROTEIN-RELATED"/>
    <property type="match status" value="1"/>
</dbReference>
<feature type="transmembrane region" description="Helical" evidence="5">
    <location>
        <begin position="121"/>
        <end position="143"/>
    </location>
</feature>
<sequence length="502" mass="55167">MAVAQKKSVPWEDDLMNPYNWPKHRKYCNTLLLSAMTFNTLMSSTIVAPALPQVRKDLTIESDAQTQLVLAIYVLAYAIGYFIWAPMSEVYGRTRVLQIANVWFCVWTLICGFARNQSMIVVGRLFSGAGAAAALALGTGVTAEIWRPAQRGQSLAILSTITLLGPSIGPVLGGIIAAQSPSSWRWAFWSTTIFNAVLQLLALRFLHESHAQTIVGRRARKVELMESKKTSPLLPTSVTNFLLNSLKRPFYLLISQPASQALILYSGLSFGVLYFMLSVLTDPFTKIYGQSLIIASLNYISFGIGPTIGAQICGPVVDTIYRYQTKRHDHSRSANATEDREQSATRNAVKLPAEYRLYPLMPALILMTSGLLIFGWSLHYRLHWAVPNIGVIIFGAGNQAATQCTNAYMMDSFSEINSTDVTSPHDATTSNAAKLSAPKMAMNWTASAMASMWSVKALCGFAFPLFAVDTISALGWGWSSTLLAMLNLVVGTEEDRIEQTMT</sequence>
<dbReference type="GO" id="GO:0022857">
    <property type="term" value="F:transmembrane transporter activity"/>
    <property type="evidence" value="ECO:0007669"/>
    <property type="project" value="InterPro"/>
</dbReference>
<comment type="caution">
    <text evidence="7">The sequence shown here is derived from an EMBL/GenBank/DDBJ whole genome shotgun (WGS) entry which is preliminary data.</text>
</comment>
<dbReference type="PRINTS" id="PR01036">
    <property type="entry name" value="TCRTETB"/>
</dbReference>
<dbReference type="PANTHER" id="PTHR23502">
    <property type="entry name" value="MAJOR FACILITATOR SUPERFAMILY"/>
    <property type="match status" value="1"/>
</dbReference>
<accession>A0AAN7YA33</accession>
<dbReference type="InterPro" id="IPR011701">
    <property type="entry name" value="MFS"/>
</dbReference>
<feature type="transmembrane region" description="Helical" evidence="5">
    <location>
        <begin position="357"/>
        <end position="378"/>
    </location>
</feature>
<evidence type="ECO:0000256" key="5">
    <source>
        <dbReference type="SAM" id="Phobius"/>
    </source>
</evidence>
<dbReference type="SUPFAM" id="SSF103473">
    <property type="entry name" value="MFS general substrate transporter"/>
    <property type="match status" value="1"/>
</dbReference>
<feature type="transmembrane region" description="Helical" evidence="5">
    <location>
        <begin position="250"/>
        <end position="277"/>
    </location>
</feature>
<feature type="transmembrane region" description="Helical" evidence="5">
    <location>
        <begin position="96"/>
        <end position="115"/>
    </location>
</feature>
<evidence type="ECO:0000259" key="6">
    <source>
        <dbReference type="PROSITE" id="PS50850"/>
    </source>
</evidence>
<dbReference type="InterPro" id="IPR036259">
    <property type="entry name" value="MFS_trans_sf"/>
</dbReference>
<keyword evidence="2 5" id="KW-0812">Transmembrane</keyword>
<evidence type="ECO:0000313" key="7">
    <source>
        <dbReference type="EMBL" id="KAK5084449.1"/>
    </source>
</evidence>
<feature type="domain" description="Major facilitator superfamily (MFS) profile" evidence="6">
    <location>
        <begin position="29"/>
        <end position="502"/>
    </location>
</feature>
<protein>
    <recommendedName>
        <fullName evidence="6">Major facilitator superfamily (MFS) profile domain-containing protein</fullName>
    </recommendedName>
</protein>
<dbReference type="PROSITE" id="PS50850">
    <property type="entry name" value="MFS"/>
    <property type="match status" value="1"/>
</dbReference>
<dbReference type="Proteomes" id="UP001309876">
    <property type="component" value="Unassembled WGS sequence"/>
</dbReference>
<dbReference type="AlphaFoldDB" id="A0AAN7YA33"/>
<evidence type="ECO:0000256" key="2">
    <source>
        <dbReference type="ARBA" id="ARBA00022692"/>
    </source>
</evidence>
<gene>
    <name evidence="7" type="ORF">LTR05_005525</name>
</gene>
<evidence type="ECO:0000256" key="4">
    <source>
        <dbReference type="ARBA" id="ARBA00023136"/>
    </source>
</evidence>
<organism evidence="7 8">
    <name type="scientific">Lithohypha guttulata</name>
    <dbReference type="NCBI Taxonomy" id="1690604"/>
    <lineage>
        <taxon>Eukaryota</taxon>
        <taxon>Fungi</taxon>
        <taxon>Dikarya</taxon>
        <taxon>Ascomycota</taxon>
        <taxon>Pezizomycotina</taxon>
        <taxon>Eurotiomycetes</taxon>
        <taxon>Chaetothyriomycetidae</taxon>
        <taxon>Chaetothyriales</taxon>
        <taxon>Trichomeriaceae</taxon>
        <taxon>Lithohypha</taxon>
    </lineage>
</organism>
<feature type="transmembrane region" description="Helical" evidence="5">
    <location>
        <begin position="64"/>
        <end position="84"/>
    </location>
</feature>